<reference evidence="6" key="1">
    <citation type="submission" date="2021-10" db="EMBL/GenBank/DDBJ databases">
        <title>Tropical sea cucumber genome reveals ecological adaptation and Cuvierian tubules defense mechanism.</title>
        <authorList>
            <person name="Chen T."/>
        </authorList>
    </citation>
    <scope>NUCLEOTIDE SEQUENCE</scope>
    <source>
        <strain evidence="6">Nanhai2018</strain>
        <tissue evidence="6">Muscle</tissue>
    </source>
</reference>
<dbReference type="Pfam" id="PF00084">
    <property type="entry name" value="Sushi"/>
    <property type="match status" value="1"/>
</dbReference>
<dbReference type="SUPFAM" id="SSF57535">
    <property type="entry name" value="Complement control module/SCR domain"/>
    <property type="match status" value="1"/>
</dbReference>
<evidence type="ECO:0000256" key="1">
    <source>
        <dbReference type="ARBA" id="ARBA00022729"/>
    </source>
</evidence>
<dbReference type="InterPro" id="IPR016187">
    <property type="entry name" value="CTDL_fold"/>
</dbReference>
<dbReference type="AlphaFoldDB" id="A0A9Q0YS94"/>
<dbReference type="Gene3D" id="3.10.100.10">
    <property type="entry name" value="Mannose-Binding Protein A, subunit A"/>
    <property type="match status" value="1"/>
</dbReference>
<dbReference type="PROSITE" id="PS50041">
    <property type="entry name" value="C_TYPE_LECTIN_2"/>
    <property type="match status" value="1"/>
</dbReference>
<keyword evidence="2" id="KW-1015">Disulfide bond</keyword>
<evidence type="ECO:0000259" key="4">
    <source>
        <dbReference type="PROSITE" id="PS50041"/>
    </source>
</evidence>
<dbReference type="SMART" id="SM00034">
    <property type="entry name" value="CLECT"/>
    <property type="match status" value="1"/>
</dbReference>
<dbReference type="OrthoDB" id="8950604at2759"/>
<protein>
    <submittedName>
        <fullName evidence="6">Collectin-12</fullName>
    </submittedName>
</protein>
<sequence>MSSLRIGDVCSMKCDKGFYRTLSNHTICERGSHDQEGHWSDGIFECHECIKWAEWNGSMYRFINTTQNLEESKMICKEQSYYDAHLVYIEDEDENDFITNMILQCGSSWSAWIGLSDEDEEDKWKWGGSNAEYLNWGIYDGRNEPNGGENENYVFINYYGMGKWYDVGPNRNIHAVCEREM</sequence>
<evidence type="ECO:0000313" key="7">
    <source>
        <dbReference type="Proteomes" id="UP001152320"/>
    </source>
</evidence>
<comment type="caution">
    <text evidence="3">Lacks conserved residue(s) required for the propagation of feature annotation.</text>
</comment>
<dbReference type="Pfam" id="PF00059">
    <property type="entry name" value="Lectin_C"/>
    <property type="match status" value="1"/>
</dbReference>
<evidence type="ECO:0000259" key="5">
    <source>
        <dbReference type="PROSITE" id="PS50923"/>
    </source>
</evidence>
<dbReference type="Gene3D" id="2.10.70.10">
    <property type="entry name" value="Complement Module, domain 1"/>
    <property type="match status" value="1"/>
</dbReference>
<gene>
    <name evidence="6" type="ORF">HOLleu_34531</name>
</gene>
<dbReference type="InterPro" id="IPR001304">
    <property type="entry name" value="C-type_lectin-like"/>
</dbReference>
<organism evidence="6 7">
    <name type="scientific">Holothuria leucospilota</name>
    <name type="common">Black long sea cucumber</name>
    <name type="synonym">Mertensiothuria leucospilota</name>
    <dbReference type="NCBI Taxonomy" id="206669"/>
    <lineage>
        <taxon>Eukaryota</taxon>
        <taxon>Metazoa</taxon>
        <taxon>Echinodermata</taxon>
        <taxon>Eleutherozoa</taxon>
        <taxon>Echinozoa</taxon>
        <taxon>Holothuroidea</taxon>
        <taxon>Aspidochirotacea</taxon>
        <taxon>Aspidochirotida</taxon>
        <taxon>Holothuriidae</taxon>
        <taxon>Holothuria</taxon>
    </lineage>
</organism>
<proteinExistence type="predicted"/>
<accession>A0A9Q0YS94</accession>
<dbReference type="SUPFAM" id="SSF56436">
    <property type="entry name" value="C-type lectin-like"/>
    <property type="match status" value="1"/>
</dbReference>
<dbReference type="PROSITE" id="PS50923">
    <property type="entry name" value="SUSHI"/>
    <property type="match status" value="1"/>
</dbReference>
<feature type="domain" description="Sushi" evidence="5">
    <location>
        <begin position="1"/>
        <end position="48"/>
    </location>
</feature>
<dbReference type="Proteomes" id="UP001152320">
    <property type="component" value="Chromosome 18"/>
</dbReference>
<evidence type="ECO:0000256" key="2">
    <source>
        <dbReference type="ARBA" id="ARBA00023157"/>
    </source>
</evidence>
<dbReference type="InterPro" id="IPR000436">
    <property type="entry name" value="Sushi_SCR_CCP_dom"/>
</dbReference>
<dbReference type="CDD" id="cd00037">
    <property type="entry name" value="CLECT"/>
    <property type="match status" value="1"/>
</dbReference>
<name>A0A9Q0YS94_HOLLE</name>
<keyword evidence="7" id="KW-1185">Reference proteome</keyword>
<feature type="domain" description="C-type lectin" evidence="4">
    <location>
        <begin position="55"/>
        <end position="178"/>
    </location>
</feature>
<dbReference type="PANTHER" id="PTHR22803">
    <property type="entry name" value="MANNOSE, PHOSPHOLIPASE, LECTIN RECEPTOR RELATED"/>
    <property type="match status" value="1"/>
</dbReference>
<comment type="caution">
    <text evidence="6">The sequence shown here is derived from an EMBL/GenBank/DDBJ whole genome shotgun (WGS) entry which is preliminary data.</text>
</comment>
<dbReference type="EMBL" id="JAIZAY010000018">
    <property type="protein sequence ID" value="KAJ8024586.1"/>
    <property type="molecule type" value="Genomic_DNA"/>
</dbReference>
<evidence type="ECO:0000256" key="3">
    <source>
        <dbReference type="PROSITE-ProRule" id="PRU00302"/>
    </source>
</evidence>
<dbReference type="InterPro" id="IPR035976">
    <property type="entry name" value="Sushi/SCR/CCP_sf"/>
</dbReference>
<keyword evidence="1" id="KW-0732">Signal</keyword>
<evidence type="ECO:0000313" key="6">
    <source>
        <dbReference type="EMBL" id="KAJ8024586.1"/>
    </source>
</evidence>
<keyword evidence="3" id="KW-0768">Sushi</keyword>
<dbReference type="InterPro" id="IPR050111">
    <property type="entry name" value="C-type_lectin/snaclec_domain"/>
</dbReference>
<dbReference type="InterPro" id="IPR016186">
    <property type="entry name" value="C-type_lectin-like/link_sf"/>
</dbReference>